<keyword evidence="5" id="KW-0812">Transmembrane</keyword>
<accession>F0SYX9</accession>
<dbReference type="InterPro" id="IPR019734">
    <property type="entry name" value="TPR_rpt"/>
</dbReference>
<keyword evidence="2 3" id="KW-0802">TPR repeat</keyword>
<evidence type="ECO:0000256" key="3">
    <source>
        <dbReference type="PROSITE-ProRule" id="PRU00339"/>
    </source>
</evidence>
<evidence type="ECO:0000256" key="2">
    <source>
        <dbReference type="ARBA" id="ARBA00022803"/>
    </source>
</evidence>
<keyword evidence="5" id="KW-0472">Membrane</keyword>
<reference evidence="6 7" key="1">
    <citation type="journal article" date="2011" name="Stand. Genomic Sci.">
        <title>Complete genome sequence of Syntrophobotulus glycolicus type strain (FlGlyR).</title>
        <authorList>
            <person name="Han C."/>
            <person name="Mwirichia R."/>
            <person name="Chertkov O."/>
            <person name="Held B."/>
            <person name="Lapidus A."/>
            <person name="Nolan M."/>
            <person name="Lucas S."/>
            <person name="Hammon N."/>
            <person name="Deshpande S."/>
            <person name="Cheng J.F."/>
            <person name="Tapia R."/>
            <person name="Goodwin L."/>
            <person name="Pitluck S."/>
            <person name="Huntemann M."/>
            <person name="Liolios K."/>
            <person name="Ivanova N."/>
            <person name="Pagani I."/>
            <person name="Mavromatis K."/>
            <person name="Ovchinikova G."/>
            <person name="Pati A."/>
            <person name="Chen A."/>
            <person name="Palaniappan K."/>
            <person name="Land M."/>
            <person name="Hauser L."/>
            <person name="Brambilla E.M."/>
            <person name="Rohde M."/>
            <person name="Spring S."/>
            <person name="Sikorski J."/>
            <person name="Goker M."/>
            <person name="Woyke T."/>
            <person name="Bristow J."/>
            <person name="Eisen J.A."/>
            <person name="Markowitz V."/>
            <person name="Hugenholtz P."/>
            <person name="Kyrpides N.C."/>
            <person name="Klenk H.P."/>
            <person name="Detter J.C."/>
        </authorList>
    </citation>
    <scope>NUCLEOTIDE SEQUENCE [LARGE SCALE GENOMIC DNA]</scope>
    <source>
        <strain evidence="7">DSM 8271 / FlGlyR</strain>
    </source>
</reference>
<feature type="transmembrane region" description="Helical" evidence="5">
    <location>
        <begin position="7"/>
        <end position="26"/>
    </location>
</feature>
<feature type="region of interest" description="Disordered" evidence="4">
    <location>
        <begin position="34"/>
        <end position="56"/>
    </location>
</feature>
<dbReference type="NCBIfam" id="NF047558">
    <property type="entry name" value="TPR_END_plus"/>
    <property type="match status" value="1"/>
</dbReference>
<feature type="repeat" description="TPR" evidence="3">
    <location>
        <begin position="108"/>
        <end position="141"/>
    </location>
</feature>
<evidence type="ECO:0000256" key="1">
    <source>
        <dbReference type="ARBA" id="ARBA00022737"/>
    </source>
</evidence>
<sequence>MKNAQRIGIGVFLICLLVVAGGYWHVKKTASSKTANSTAAHPAQDHLTEDQPGAVAPDETVPAKVELSPSQVEALSCYERGLTLYYDHKIAEALVLFNQALDLDPQCYQAINGKGASYAFQGRYSEGIELIEKAIQMKPDFVYARFNLGLAYELAGRWDESIKAYHEALKIDDEDVWSYYGIASIYGRQGNVNKVIEYLKPAIALESEVKAVAREEKDFDPVKHDLRFIELITK</sequence>
<dbReference type="Pfam" id="PF13181">
    <property type="entry name" value="TPR_8"/>
    <property type="match status" value="1"/>
</dbReference>
<dbReference type="PANTHER" id="PTHR44943">
    <property type="entry name" value="CELLULOSE SYNTHASE OPERON PROTEIN C"/>
    <property type="match status" value="1"/>
</dbReference>
<dbReference type="Gene3D" id="1.25.40.10">
    <property type="entry name" value="Tetratricopeptide repeat domain"/>
    <property type="match status" value="1"/>
</dbReference>
<dbReference type="EMBL" id="CP002547">
    <property type="protein sequence ID" value="ADY56016.1"/>
    <property type="molecule type" value="Genomic_DNA"/>
</dbReference>
<dbReference type="STRING" id="645991.Sgly_1719"/>
<dbReference type="AlphaFoldDB" id="F0SYX9"/>
<evidence type="ECO:0000256" key="5">
    <source>
        <dbReference type="SAM" id="Phobius"/>
    </source>
</evidence>
<feature type="repeat" description="TPR" evidence="3">
    <location>
        <begin position="74"/>
        <end position="107"/>
    </location>
</feature>
<dbReference type="Proteomes" id="UP000007488">
    <property type="component" value="Chromosome"/>
</dbReference>
<dbReference type="InterPro" id="IPR013105">
    <property type="entry name" value="TPR_2"/>
</dbReference>
<dbReference type="Pfam" id="PF07719">
    <property type="entry name" value="TPR_2"/>
    <property type="match status" value="1"/>
</dbReference>
<proteinExistence type="predicted"/>
<dbReference type="RefSeq" id="WP_013624884.1">
    <property type="nucleotide sequence ID" value="NC_015172.1"/>
</dbReference>
<feature type="repeat" description="TPR" evidence="3">
    <location>
        <begin position="142"/>
        <end position="175"/>
    </location>
</feature>
<evidence type="ECO:0000313" key="6">
    <source>
        <dbReference type="EMBL" id="ADY56016.1"/>
    </source>
</evidence>
<dbReference type="eggNOG" id="COG0457">
    <property type="taxonomic scope" value="Bacteria"/>
</dbReference>
<dbReference type="PROSITE" id="PS50005">
    <property type="entry name" value="TPR"/>
    <property type="match status" value="3"/>
</dbReference>
<dbReference type="OrthoDB" id="1633926at2"/>
<dbReference type="Pfam" id="PF13432">
    <property type="entry name" value="TPR_16"/>
    <property type="match status" value="1"/>
</dbReference>
<name>F0SYX9_SYNGF</name>
<dbReference type="HOGENOM" id="CLU_003728_12_2_9"/>
<gene>
    <name evidence="6" type="ordered locus">Sgly_1719</name>
</gene>
<keyword evidence="1" id="KW-0677">Repeat</keyword>
<keyword evidence="5" id="KW-1133">Transmembrane helix</keyword>
<dbReference type="InterPro" id="IPR051685">
    <property type="entry name" value="Ycf3/AcsC/BcsC/TPR_MFPF"/>
</dbReference>
<reference evidence="7" key="2">
    <citation type="submission" date="2011-02" db="EMBL/GenBank/DDBJ databases">
        <title>The complete genome of Syntrophobotulus glycolicus DSM 8271.</title>
        <authorList>
            <person name="Lucas S."/>
            <person name="Copeland A."/>
            <person name="Lapidus A."/>
            <person name="Bruce D."/>
            <person name="Goodwin L."/>
            <person name="Pitluck S."/>
            <person name="Kyrpides N."/>
            <person name="Mavromatis K."/>
            <person name="Pagani I."/>
            <person name="Ivanova N."/>
            <person name="Mikhailova N."/>
            <person name="Chertkov O."/>
            <person name="Held B."/>
            <person name="Detter J.C."/>
            <person name="Tapia R."/>
            <person name="Han C."/>
            <person name="Land M."/>
            <person name="Hauser L."/>
            <person name="Markowitz V."/>
            <person name="Cheng J.-F."/>
            <person name="Hugenholtz P."/>
            <person name="Woyke T."/>
            <person name="Wu D."/>
            <person name="Spring S."/>
            <person name="Schroeder M."/>
            <person name="Brambilla E."/>
            <person name="Klenk H.-P."/>
            <person name="Eisen J.A."/>
        </authorList>
    </citation>
    <scope>NUCLEOTIDE SEQUENCE [LARGE SCALE GENOMIC DNA]</scope>
    <source>
        <strain evidence="7">DSM 8271 / FlGlyR</strain>
    </source>
</reference>
<keyword evidence="7" id="KW-1185">Reference proteome</keyword>
<evidence type="ECO:0000256" key="4">
    <source>
        <dbReference type="SAM" id="MobiDB-lite"/>
    </source>
</evidence>
<dbReference type="SUPFAM" id="SSF48452">
    <property type="entry name" value="TPR-like"/>
    <property type="match status" value="1"/>
</dbReference>
<dbReference type="KEGG" id="sgy:Sgly_1719"/>
<dbReference type="SMART" id="SM00028">
    <property type="entry name" value="TPR"/>
    <property type="match status" value="4"/>
</dbReference>
<organism evidence="6 7">
    <name type="scientific">Syntrophobotulus glycolicus (strain DSM 8271 / FlGlyR)</name>
    <dbReference type="NCBI Taxonomy" id="645991"/>
    <lineage>
        <taxon>Bacteria</taxon>
        <taxon>Bacillati</taxon>
        <taxon>Bacillota</taxon>
        <taxon>Clostridia</taxon>
        <taxon>Eubacteriales</taxon>
        <taxon>Desulfitobacteriaceae</taxon>
        <taxon>Syntrophobotulus</taxon>
    </lineage>
</organism>
<dbReference type="PANTHER" id="PTHR44943:SF8">
    <property type="entry name" value="TPR REPEAT-CONTAINING PROTEIN MJ0263"/>
    <property type="match status" value="1"/>
</dbReference>
<protein>
    <submittedName>
        <fullName evidence="6">Tetratricopeptide TPR_1 repeat-containing protein</fullName>
    </submittedName>
</protein>
<evidence type="ECO:0000313" key="7">
    <source>
        <dbReference type="Proteomes" id="UP000007488"/>
    </source>
</evidence>
<dbReference type="InterPro" id="IPR011990">
    <property type="entry name" value="TPR-like_helical_dom_sf"/>
</dbReference>